<proteinExistence type="inferred from homology"/>
<reference evidence="7" key="1">
    <citation type="submission" date="2022-03" db="EMBL/GenBank/DDBJ databases">
        <title>A functionally conserved STORR gene fusion in Papaver species that diverged 16.8 million years ago.</title>
        <authorList>
            <person name="Catania T."/>
        </authorList>
    </citation>
    <scope>NUCLEOTIDE SEQUENCE</scope>
    <source>
        <strain evidence="7">S-191538</strain>
    </source>
</reference>
<gene>
    <name evidence="7" type="ORF">MKW94_022339</name>
</gene>
<keyword evidence="4 6" id="KW-0808">Transferase</keyword>
<dbReference type="EC" id="2.1.2.11" evidence="3 6"/>
<dbReference type="PANTHER" id="PTHR20881:SF0">
    <property type="entry name" value="3-METHYL-2-OXOBUTANOATE HYDROXYMETHYLTRANSFERASE"/>
    <property type="match status" value="1"/>
</dbReference>
<evidence type="ECO:0000256" key="3">
    <source>
        <dbReference type="ARBA" id="ARBA00012618"/>
    </source>
</evidence>
<accession>A0AA42B042</accession>
<dbReference type="EMBL" id="JAJJMA010283381">
    <property type="protein sequence ID" value="MCL7046602.1"/>
    <property type="molecule type" value="Genomic_DNA"/>
</dbReference>
<comment type="similarity">
    <text evidence="2 6">Belongs to the PanB family.</text>
</comment>
<dbReference type="NCBIfam" id="TIGR00222">
    <property type="entry name" value="panB"/>
    <property type="match status" value="1"/>
</dbReference>
<dbReference type="HAMAP" id="MF_00156">
    <property type="entry name" value="PanB"/>
    <property type="match status" value="1"/>
</dbReference>
<keyword evidence="8" id="KW-1185">Reference proteome</keyword>
<evidence type="ECO:0000313" key="7">
    <source>
        <dbReference type="EMBL" id="MCL7046602.1"/>
    </source>
</evidence>
<dbReference type="PANTHER" id="PTHR20881">
    <property type="entry name" value="3-METHYL-2-OXOBUTANOATE HYDROXYMETHYLTRANSFERASE"/>
    <property type="match status" value="1"/>
</dbReference>
<sequence length="284" mass="29879">MSAHTRTTRKTVTAIRSTKGIGSLVSLTAYSAPMAKLVDDVADVIIVGDSVGMVLYGMPDTLRVTLDMMIAHGAAVVRGAAQACVVVDLPFSTFQESPALAYRSAARLLAETGAQAVKLEGGSEMTDTIRFLTERGIPVMAHVGLMPQQANATGGFRAQGMDPRSAAQVFDAACAAERAGAFSVVIEGTAEALARHLTETLTIPTIGIGASPACDGQVLVTEDMIGAFDAYTPRFVKRYADASAVMRDAIRQYAHDVRQRVFPEPAHCFGYGKPLQLTDAAAAA</sequence>
<name>A0AA42B042_PAPNU</name>
<dbReference type="InterPro" id="IPR015813">
    <property type="entry name" value="Pyrv/PenolPyrv_kinase-like_dom"/>
</dbReference>
<comment type="pathway">
    <text evidence="1 6">Cofactor biosynthesis; (R)-pantothenate biosynthesis; (R)-pantoate from 3-methyl-2-oxobutanoate: step 1/2.</text>
</comment>
<dbReference type="CDD" id="cd06557">
    <property type="entry name" value="KPHMT-like"/>
    <property type="match status" value="1"/>
</dbReference>
<organism evidence="7 8">
    <name type="scientific">Papaver nudicaule</name>
    <name type="common">Iceland poppy</name>
    <dbReference type="NCBI Taxonomy" id="74823"/>
    <lineage>
        <taxon>Eukaryota</taxon>
        <taxon>Viridiplantae</taxon>
        <taxon>Streptophyta</taxon>
        <taxon>Embryophyta</taxon>
        <taxon>Tracheophyta</taxon>
        <taxon>Spermatophyta</taxon>
        <taxon>Magnoliopsida</taxon>
        <taxon>Ranunculales</taxon>
        <taxon>Papaveraceae</taxon>
        <taxon>Papaveroideae</taxon>
        <taxon>Papaver</taxon>
    </lineage>
</organism>
<dbReference type="FunFam" id="3.20.20.60:FF:000003">
    <property type="entry name" value="3-methyl-2-oxobutanoate hydroxymethyltransferase"/>
    <property type="match status" value="1"/>
</dbReference>
<evidence type="ECO:0000256" key="5">
    <source>
        <dbReference type="ARBA" id="ARBA00049172"/>
    </source>
</evidence>
<dbReference type="NCBIfam" id="NF001452">
    <property type="entry name" value="PRK00311.1"/>
    <property type="match status" value="1"/>
</dbReference>
<evidence type="ECO:0000256" key="4">
    <source>
        <dbReference type="ARBA" id="ARBA00022679"/>
    </source>
</evidence>
<dbReference type="GO" id="GO:0015940">
    <property type="term" value="P:pantothenate biosynthetic process"/>
    <property type="evidence" value="ECO:0007669"/>
    <property type="project" value="UniProtKB-KW"/>
</dbReference>
<dbReference type="SUPFAM" id="SSF51621">
    <property type="entry name" value="Phosphoenolpyruvate/pyruvate domain"/>
    <property type="match status" value="1"/>
</dbReference>
<dbReference type="InterPro" id="IPR003700">
    <property type="entry name" value="Pantoate_hydroxy_MeTrfase"/>
</dbReference>
<dbReference type="Pfam" id="PF02548">
    <property type="entry name" value="Pantoate_transf"/>
    <property type="match status" value="1"/>
</dbReference>
<dbReference type="InterPro" id="IPR040442">
    <property type="entry name" value="Pyrv_kinase-like_dom_sf"/>
</dbReference>
<keyword evidence="6" id="KW-0566">Pantothenate biosynthesis</keyword>
<evidence type="ECO:0000256" key="1">
    <source>
        <dbReference type="ARBA" id="ARBA00005033"/>
    </source>
</evidence>
<evidence type="ECO:0000256" key="2">
    <source>
        <dbReference type="ARBA" id="ARBA00008676"/>
    </source>
</evidence>
<protein>
    <recommendedName>
        <fullName evidence="3 6">3-methyl-2-oxobutanoate hydroxymethyltransferase</fullName>
        <ecNumber evidence="3 6">2.1.2.11</ecNumber>
    </recommendedName>
</protein>
<dbReference type="GO" id="GO:0005737">
    <property type="term" value="C:cytoplasm"/>
    <property type="evidence" value="ECO:0007669"/>
    <property type="project" value="TreeGrafter"/>
</dbReference>
<dbReference type="PIRSF" id="PIRSF000388">
    <property type="entry name" value="Pantoate_hydroxy_MeTrfase"/>
    <property type="match status" value="1"/>
</dbReference>
<dbReference type="GO" id="GO:0003864">
    <property type="term" value="F:3-methyl-2-oxobutanoate hydroxymethyltransferase activity"/>
    <property type="evidence" value="ECO:0007669"/>
    <property type="project" value="UniProtKB-EC"/>
</dbReference>
<evidence type="ECO:0000313" key="8">
    <source>
        <dbReference type="Proteomes" id="UP001177140"/>
    </source>
</evidence>
<comment type="caution">
    <text evidence="7">The sequence shown here is derived from an EMBL/GenBank/DDBJ whole genome shotgun (WGS) entry which is preliminary data.</text>
</comment>
<evidence type="ECO:0000256" key="6">
    <source>
        <dbReference type="RuleBase" id="RU362100"/>
    </source>
</evidence>
<dbReference type="Proteomes" id="UP001177140">
    <property type="component" value="Unassembled WGS sequence"/>
</dbReference>
<comment type="catalytic activity">
    <reaction evidence="5 6">
        <text>(6R)-5,10-methylene-5,6,7,8-tetrahydrofolate + 3-methyl-2-oxobutanoate + H2O = 2-dehydropantoate + (6S)-5,6,7,8-tetrahydrofolate</text>
        <dbReference type="Rhea" id="RHEA:11824"/>
        <dbReference type="ChEBI" id="CHEBI:11561"/>
        <dbReference type="ChEBI" id="CHEBI:11851"/>
        <dbReference type="ChEBI" id="CHEBI:15377"/>
        <dbReference type="ChEBI" id="CHEBI:15636"/>
        <dbReference type="ChEBI" id="CHEBI:57453"/>
        <dbReference type="EC" id="2.1.2.11"/>
    </reaction>
</comment>
<dbReference type="AlphaFoldDB" id="A0AA42B042"/>
<dbReference type="GO" id="GO:0000287">
    <property type="term" value="F:magnesium ion binding"/>
    <property type="evidence" value="ECO:0007669"/>
    <property type="project" value="TreeGrafter"/>
</dbReference>
<dbReference type="Gene3D" id="3.20.20.60">
    <property type="entry name" value="Phosphoenolpyruvate-binding domains"/>
    <property type="match status" value="1"/>
</dbReference>
<comment type="function">
    <text evidence="6">Catalyzes the reversible reaction in which hydroxymethyl group from 5,10-methylenetetrahydrofolate is transferred onto alpha-ketoisovalerate to form ketopantoate.</text>
</comment>